<keyword evidence="8" id="KW-1185">Reference proteome</keyword>
<keyword evidence="5" id="KW-0539">Nucleus</keyword>
<evidence type="ECO:0000256" key="5">
    <source>
        <dbReference type="ARBA" id="ARBA00023242"/>
    </source>
</evidence>
<protein>
    <recommendedName>
        <fullName evidence="3">Probable U3 small nucleolar RNA-associated protein 11</fullName>
    </recommendedName>
</protein>
<keyword evidence="4" id="KW-0698">rRNA processing</keyword>
<evidence type="ECO:0000256" key="6">
    <source>
        <dbReference type="SAM" id="MobiDB-lite"/>
    </source>
</evidence>
<proteinExistence type="inferred from homology"/>
<dbReference type="AlphaFoldDB" id="A0A2G9U3N1"/>
<evidence type="ECO:0000313" key="7">
    <source>
        <dbReference type="EMBL" id="PIO64843.1"/>
    </source>
</evidence>
<gene>
    <name evidence="7" type="ORF">TELCIR_13509</name>
</gene>
<comment type="similarity">
    <text evidence="2">Belongs to the UTP11 family.</text>
</comment>
<evidence type="ECO:0000256" key="3">
    <source>
        <dbReference type="ARBA" id="ARBA00020121"/>
    </source>
</evidence>
<dbReference type="Proteomes" id="UP000230423">
    <property type="component" value="Unassembled WGS sequence"/>
</dbReference>
<evidence type="ECO:0000256" key="4">
    <source>
        <dbReference type="ARBA" id="ARBA00022552"/>
    </source>
</evidence>
<evidence type="ECO:0000256" key="2">
    <source>
        <dbReference type="ARBA" id="ARBA00008105"/>
    </source>
</evidence>
<name>A0A2G9U3N1_TELCI</name>
<dbReference type="GO" id="GO:0032040">
    <property type="term" value="C:small-subunit processome"/>
    <property type="evidence" value="ECO:0007669"/>
    <property type="project" value="InterPro"/>
</dbReference>
<evidence type="ECO:0000256" key="1">
    <source>
        <dbReference type="ARBA" id="ARBA00004604"/>
    </source>
</evidence>
<dbReference type="PANTHER" id="PTHR12838">
    <property type="entry name" value="U3 SMALL NUCLEOLAR RNA-ASSOCIATED PROTEIN 11"/>
    <property type="match status" value="1"/>
</dbReference>
<dbReference type="OrthoDB" id="29058at2759"/>
<dbReference type="InterPro" id="IPR007144">
    <property type="entry name" value="SSU_processome_Utp11"/>
</dbReference>
<sequence length="71" mass="8298">MSTFSSISKKLASQRPHRERSQPEVRAHLGLLEKKADYKARAKDYQLLHHMDCSSQMEEVSAEEPFFIYND</sequence>
<organism evidence="7 8">
    <name type="scientific">Teladorsagia circumcincta</name>
    <name type="common">Brown stomach worm</name>
    <name type="synonym">Ostertagia circumcincta</name>
    <dbReference type="NCBI Taxonomy" id="45464"/>
    <lineage>
        <taxon>Eukaryota</taxon>
        <taxon>Metazoa</taxon>
        <taxon>Ecdysozoa</taxon>
        <taxon>Nematoda</taxon>
        <taxon>Chromadorea</taxon>
        <taxon>Rhabditida</taxon>
        <taxon>Rhabditina</taxon>
        <taxon>Rhabditomorpha</taxon>
        <taxon>Strongyloidea</taxon>
        <taxon>Trichostrongylidae</taxon>
        <taxon>Teladorsagia</taxon>
    </lineage>
</organism>
<accession>A0A2G9U3N1</accession>
<dbReference type="Pfam" id="PF03998">
    <property type="entry name" value="Utp11"/>
    <property type="match status" value="1"/>
</dbReference>
<evidence type="ECO:0000313" key="8">
    <source>
        <dbReference type="Proteomes" id="UP000230423"/>
    </source>
</evidence>
<dbReference type="GO" id="GO:0006364">
    <property type="term" value="P:rRNA processing"/>
    <property type="evidence" value="ECO:0007669"/>
    <property type="project" value="UniProtKB-KW"/>
</dbReference>
<feature type="region of interest" description="Disordered" evidence="6">
    <location>
        <begin position="1"/>
        <end position="27"/>
    </location>
</feature>
<comment type="subcellular location">
    <subcellularLocation>
        <location evidence="1">Nucleus</location>
        <location evidence="1">Nucleolus</location>
    </subcellularLocation>
</comment>
<dbReference type="PANTHER" id="PTHR12838:SF0">
    <property type="entry name" value="U3 SMALL NUCLEOLAR RNA-ASSOCIATED PROTEIN 11-RELATED"/>
    <property type="match status" value="1"/>
</dbReference>
<dbReference type="EMBL" id="KZ349521">
    <property type="protein sequence ID" value="PIO64843.1"/>
    <property type="molecule type" value="Genomic_DNA"/>
</dbReference>
<reference evidence="7 8" key="1">
    <citation type="submission" date="2015-09" db="EMBL/GenBank/DDBJ databases">
        <title>Draft genome of the parasitic nematode Teladorsagia circumcincta isolate WARC Sus (inbred).</title>
        <authorList>
            <person name="Mitreva M."/>
        </authorList>
    </citation>
    <scope>NUCLEOTIDE SEQUENCE [LARGE SCALE GENOMIC DNA]</scope>
    <source>
        <strain evidence="7 8">S</strain>
    </source>
</reference>